<dbReference type="EMBL" id="CP069031">
    <property type="protein sequence ID" value="QRC99082.1"/>
    <property type="molecule type" value="Genomic_DNA"/>
</dbReference>
<dbReference type="PANTHER" id="PTHR38790:SF4">
    <property type="entry name" value="2EXR DOMAIN-CONTAINING PROTEIN"/>
    <property type="match status" value="1"/>
</dbReference>
<organism evidence="3 4">
    <name type="scientific">Phaeosphaeria nodorum (strain SN15 / ATCC MYA-4574 / FGSC 10173)</name>
    <name type="common">Glume blotch fungus</name>
    <name type="synonym">Parastagonospora nodorum</name>
    <dbReference type="NCBI Taxonomy" id="321614"/>
    <lineage>
        <taxon>Eukaryota</taxon>
        <taxon>Fungi</taxon>
        <taxon>Dikarya</taxon>
        <taxon>Ascomycota</taxon>
        <taxon>Pezizomycotina</taxon>
        <taxon>Dothideomycetes</taxon>
        <taxon>Pleosporomycetidae</taxon>
        <taxon>Pleosporales</taxon>
        <taxon>Pleosporineae</taxon>
        <taxon>Phaeosphaeriaceae</taxon>
        <taxon>Parastagonospora</taxon>
    </lineage>
</organism>
<name>A0A7U2F659_PHANO</name>
<dbReference type="RefSeq" id="XP_001796799.1">
    <property type="nucleotide sequence ID" value="XM_001796747.1"/>
</dbReference>
<reference evidence="4" key="1">
    <citation type="journal article" date="2021" name="BMC Genomics">
        <title>Chromosome-level genome assembly and manually-curated proteome of model necrotroph Parastagonospora nodorum Sn15 reveals a genome-wide trove of candidate effector homologs, and redundancy of virulence-related functions within an accessory chromosome.</title>
        <authorList>
            <person name="Bertazzoni S."/>
            <person name="Jones D.A.B."/>
            <person name="Phan H.T."/>
            <person name="Tan K.-C."/>
            <person name="Hane J.K."/>
        </authorList>
    </citation>
    <scope>NUCLEOTIDE SEQUENCE [LARGE SCALE GENOMIC DNA]</scope>
    <source>
        <strain evidence="4">SN15 / ATCC MYA-4574 / FGSC 10173)</strain>
    </source>
</reference>
<dbReference type="InterPro" id="IPR056632">
    <property type="entry name" value="DUF7730"/>
</dbReference>
<dbReference type="OrthoDB" id="62952at2759"/>
<evidence type="ECO:0000259" key="2">
    <source>
        <dbReference type="Pfam" id="PF24864"/>
    </source>
</evidence>
<dbReference type="Proteomes" id="UP000663193">
    <property type="component" value="Chromosome 9"/>
</dbReference>
<dbReference type="AlphaFoldDB" id="A0A7U2F659"/>
<dbReference type="VEuPathDB" id="FungiDB:JI435_064270"/>
<evidence type="ECO:0000256" key="1">
    <source>
        <dbReference type="SAM" id="MobiDB-lite"/>
    </source>
</evidence>
<evidence type="ECO:0000313" key="4">
    <source>
        <dbReference type="Proteomes" id="UP000663193"/>
    </source>
</evidence>
<feature type="region of interest" description="Disordered" evidence="1">
    <location>
        <begin position="261"/>
        <end position="297"/>
    </location>
</feature>
<accession>A0A7U2F659</accession>
<sequence>MVFSSCFDSTPSSVHFTSSPASTDDVARANGRQIDSGVSRLLMLPKELRLEIWAYVLTDSSREKPVLHISRSFAGVSISGKRYGNSLYKHSKRPEIETRFHEQPKLSVGANLLRTNHLVYGEALPILYHSVIFSPRDLQGIFPLFIEKLSSFAKSHMRFIRLPVSRHHGRSTIYFYWALTCAQVAKLSGSLHLVELEGEDTIFTDTGFRRCAIISPLLKIKAPIKLLGRRDAEFQKVLANAAVEKEARAGVRETRTITIVAGPEQMSEDRSRKRPYLQELPFREPQEGTSSRTADEQEAAHDLGALLGIEQSESDDLLEWDMLSMTSARSSLSLCHAGLRYENQSGPGGSNDGDDDGGWELIDNCS</sequence>
<feature type="domain" description="DUF7730" evidence="2">
    <location>
        <begin position="39"/>
        <end position="143"/>
    </location>
</feature>
<proteinExistence type="predicted"/>
<dbReference type="PANTHER" id="PTHR38790">
    <property type="entry name" value="2EXR DOMAIN-CONTAINING PROTEIN-RELATED"/>
    <property type="match status" value="1"/>
</dbReference>
<dbReference type="KEGG" id="pno:SNOG_06427"/>
<protein>
    <recommendedName>
        <fullName evidence="2">DUF7730 domain-containing protein</fullName>
    </recommendedName>
</protein>
<feature type="region of interest" description="Disordered" evidence="1">
    <location>
        <begin position="340"/>
        <end position="366"/>
    </location>
</feature>
<dbReference type="Pfam" id="PF24864">
    <property type="entry name" value="DUF7730"/>
    <property type="match status" value="1"/>
</dbReference>
<keyword evidence="4" id="KW-1185">Reference proteome</keyword>
<gene>
    <name evidence="3" type="ORF">JI435_064270</name>
</gene>
<evidence type="ECO:0000313" key="3">
    <source>
        <dbReference type="EMBL" id="QRC99082.1"/>
    </source>
</evidence>